<dbReference type="PATRIC" id="fig|1543721.4.peg.3634"/>
<evidence type="ECO:0000256" key="3">
    <source>
        <dbReference type="ARBA" id="ARBA00023015"/>
    </source>
</evidence>
<dbReference type="SUPFAM" id="SSF55785">
    <property type="entry name" value="PYP-like sensor domain (PAS domain)"/>
    <property type="match status" value="1"/>
</dbReference>
<evidence type="ECO:0000259" key="6">
    <source>
        <dbReference type="PROSITE" id="PS50045"/>
    </source>
</evidence>
<dbReference type="SUPFAM" id="SSF52540">
    <property type="entry name" value="P-loop containing nucleoside triphosphate hydrolases"/>
    <property type="match status" value="1"/>
</dbReference>
<dbReference type="Pfam" id="PF02954">
    <property type="entry name" value="HTH_8"/>
    <property type="match status" value="1"/>
</dbReference>
<dbReference type="InterPro" id="IPR000014">
    <property type="entry name" value="PAS"/>
</dbReference>
<keyword evidence="3" id="KW-0805">Transcription regulation</keyword>
<dbReference type="Gene3D" id="3.40.50.300">
    <property type="entry name" value="P-loop containing nucleotide triphosphate hydrolases"/>
    <property type="match status" value="1"/>
</dbReference>
<protein>
    <recommendedName>
        <fullName evidence="6">Sigma-54 factor interaction domain-containing protein</fullName>
    </recommendedName>
</protein>
<dbReference type="PROSITE" id="PS00675">
    <property type="entry name" value="SIGMA54_INTERACT_1"/>
    <property type="match status" value="1"/>
</dbReference>
<evidence type="ECO:0000256" key="5">
    <source>
        <dbReference type="ARBA" id="ARBA00023163"/>
    </source>
</evidence>
<organism evidence="7 8">
    <name type="scientific">Sedimenticola thiotaurini</name>
    <dbReference type="NCBI Taxonomy" id="1543721"/>
    <lineage>
        <taxon>Bacteria</taxon>
        <taxon>Pseudomonadati</taxon>
        <taxon>Pseudomonadota</taxon>
        <taxon>Gammaproteobacteria</taxon>
        <taxon>Chromatiales</taxon>
        <taxon>Sedimenticolaceae</taxon>
        <taxon>Sedimenticola</taxon>
    </lineage>
</organism>
<dbReference type="Pfam" id="PF00989">
    <property type="entry name" value="PAS"/>
    <property type="match status" value="1"/>
</dbReference>
<keyword evidence="8" id="KW-1185">Reference proteome</keyword>
<name>A0A0F7K1U1_9GAMM</name>
<dbReference type="FunFam" id="3.40.50.300:FF:000006">
    <property type="entry name" value="DNA-binding transcriptional regulator NtrC"/>
    <property type="match status" value="1"/>
</dbReference>
<dbReference type="PROSITE" id="PS00688">
    <property type="entry name" value="SIGMA54_INTERACT_3"/>
    <property type="match status" value="1"/>
</dbReference>
<dbReference type="CDD" id="cd00130">
    <property type="entry name" value="PAS"/>
    <property type="match status" value="1"/>
</dbReference>
<dbReference type="InterPro" id="IPR025662">
    <property type="entry name" value="Sigma_54_int_dom_ATP-bd_1"/>
</dbReference>
<dbReference type="Pfam" id="PF00158">
    <property type="entry name" value="Sigma54_activat"/>
    <property type="match status" value="1"/>
</dbReference>
<dbReference type="Gene3D" id="3.30.450.20">
    <property type="entry name" value="PAS domain"/>
    <property type="match status" value="1"/>
</dbReference>
<dbReference type="Gene3D" id="1.10.10.60">
    <property type="entry name" value="Homeodomain-like"/>
    <property type="match status" value="1"/>
</dbReference>
<sequence length="466" mass="51353">MSESNSIKSSMFDSLFDIFEEICEGAISVDEKARIVWINSKYMDLLGIRDEDEVLGRDVASVIPESLLAHVIETGRPILLDIMRFDSRHFVVSRLPLHDEEGAVIGAVGFVLYNSLDYLKPLISKFEMLQQRLTSAEAKLAAARHARYSIANIIGRSQQINDLKEQARAIARHSSPVLILGETGTGKELLAQSIHSASVRREAPFVAVNVAAIPDSLLEAEFFGVSPGAYTGADKRASKGKFALADGGTLLLDEIGDMPLQLQAKLLRVLEEQEFEPVGSNTVQRVDVRIIAATSRDLKAKVREGSFRRDLYYRLNVLPVAVPPLRERLDDIKPLSEYFLETIASRSGEALKVIDRDGLALLESFSWPGNVRELKNTLERACLMCNSPSLTADTIRPFMPATLDFPDSPITTDAGLSLPARIASVERHAISRALEMTGGKKAPAARMLGISRSQLYDKIRDHQLSG</sequence>
<dbReference type="SMART" id="SM00382">
    <property type="entry name" value="AAA"/>
    <property type="match status" value="1"/>
</dbReference>
<dbReference type="InterPro" id="IPR003593">
    <property type="entry name" value="AAA+_ATPase"/>
</dbReference>
<keyword evidence="2" id="KW-0067">ATP-binding</keyword>
<dbReference type="SUPFAM" id="SSF46689">
    <property type="entry name" value="Homeodomain-like"/>
    <property type="match status" value="1"/>
</dbReference>
<proteinExistence type="predicted"/>
<dbReference type="InterPro" id="IPR002197">
    <property type="entry name" value="HTH_Fis"/>
</dbReference>
<dbReference type="GO" id="GO:0006355">
    <property type="term" value="P:regulation of DNA-templated transcription"/>
    <property type="evidence" value="ECO:0007669"/>
    <property type="project" value="InterPro"/>
</dbReference>
<gene>
    <name evidence="7" type="ORF">AAY24_17565</name>
</gene>
<dbReference type="PANTHER" id="PTHR32071">
    <property type="entry name" value="TRANSCRIPTIONAL REGULATORY PROTEIN"/>
    <property type="match status" value="1"/>
</dbReference>
<dbReference type="InterPro" id="IPR009057">
    <property type="entry name" value="Homeodomain-like_sf"/>
</dbReference>
<keyword evidence="4" id="KW-0238">DNA-binding</keyword>
<dbReference type="SMART" id="SM00091">
    <property type="entry name" value="PAS"/>
    <property type="match status" value="1"/>
</dbReference>
<dbReference type="CDD" id="cd00009">
    <property type="entry name" value="AAA"/>
    <property type="match status" value="1"/>
</dbReference>
<dbReference type="Pfam" id="PF25601">
    <property type="entry name" value="AAA_lid_14"/>
    <property type="match status" value="1"/>
</dbReference>
<dbReference type="InterPro" id="IPR035965">
    <property type="entry name" value="PAS-like_dom_sf"/>
</dbReference>
<dbReference type="InterPro" id="IPR027417">
    <property type="entry name" value="P-loop_NTPase"/>
</dbReference>
<dbReference type="InterPro" id="IPR025944">
    <property type="entry name" value="Sigma_54_int_dom_CS"/>
</dbReference>
<dbReference type="Gene3D" id="1.10.8.60">
    <property type="match status" value="1"/>
</dbReference>
<keyword evidence="5" id="KW-0804">Transcription</keyword>
<dbReference type="InterPro" id="IPR025943">
    <property type="entry name" value="Sigma_54_int_dom_ATP-bd_2"/>
</dbReference>
<evidence type="ECO:0000256" key="2">
    <source>
        <dbReference type="ARBA" id="ARBA00022840"/>
    </source>
</evidence>
<dbReference type="PANTHER" id="PTHR32071:SF99">
    <property type="entry name" value="TRANSCRIPTIONAL REGULATORY PROTEIN"/>
    <property type="match status" value="1"/>
</dbReference>
<dbReference type="PRINTS" id="PR01590">
    <property type="entry name" value="HTHFIS"/>
</dbReference>
<feature type="domain" description="Sigma-54 factor interaction" evidence="6">
    <location>
        <begin position="153"/>
        <end position="383"/>
    </location>
</feature>
<evidence type="ECO:0000313" key="7">
    <source>
        <dbReference type="EMBL" id="AKH21847.1"/>
    </source>
</evidence>
<dbReference type="PROSITE" id="PS50045">
    <property type="entry name" value="SIGMA54_INTERACT_4"/>
    <property type="match status" value="1"/>
</dbReference>
<dbReference type="Proteomes" id="UP000034410">
    <property type="component" value="Chromosome"/>
</dbReference>
<dbReference type="GO" id="GO:0005524">
    <property type="term" value="F:ATP binding"/>
    <property type="evidence" value="ECO:0007669"/>
    <property type="project" value="UniProtKB-KW"/>
</dbReference>
<dbReference type="OrthoDB" id="9804019at2"/>
<dbReference type="InterPro" id="IPR058031">
    <property type="entry name" value="AAA_lid_NorR"/>
</dbReference>
<dbReference type="KEGG" id="seds:AAY24_17565"/>
<accession>A0A0F7K1U1</accession>
<evidence type="ECO:0000256" key="4">
    <source>
        <dbReference type="ARBA" id="ARBA00023125"/>
    </source>
</evidence>
<dbReference type="AlphaFoldDB" id="A0A0F7K1U1"/>
<dbReference type="InterPro" id="IPR002078">
    <property type="entry name" value="Sigma_54_int"/>
</dbReference>
<dbReference type="PROSITE" id="PS00676">
    <property type="entry name" value="SIGMA54_INTERACT_2"/>
    <property type="match status" value="1"/>
</dbReference>
<evidence type="ECO:0000256" key="1">
    <source>
        <dbReference type="ARBA" id="ARBA00022741"/>
    </source>
</evidence>
<dbReference type="InterPro" id="IPR013767">
    <property type="entry name" value="PAS_fold"/>
</dbReference>
<keyword evidence="1" id="KW-0547">Nucleotide-binding</keyword>
<reference evidence="7 8" key="1">
    <citation type="journal article" date="2015" name="Genome Announc.">
        <title>Complete Genome Sequence of Sedimenticola thiotaurini Strain SIP-G1, a Polyphosphate- and Polyhydroxyalkanoate-Accumulating Sulfur-Oxidizing Gammaproteobacterium Isolated from Salt Marsh Sediments.</title>
        <authorList>
            <person name="Flood B.E."/>
            <person name="Jones D.S."/>
            <person name="Bailey J.V."/>
        </authorList>
    </citation>
    <scope>NUCLEOTIDE SEQUENCE [LARGE SCALE GENOMIC DNA]</scope>
    <source>
        <strain evidence="7 8">SIP-G1</strain>
    </source>
</reference>
<dbReference type="GO" id="GO:0043565">
    <property type="term" value="F:sequence-specific DNA binding"/>
    <property type="evidence" value="ECO:0007669"/>
    <property type="project" value="InterPro"/>
</dbReference>
<evidence type="ECO:0000313" key="8">
    <source>
        <dbReference type="Proteomes" id="UP000034410"/>
    </source>
</evidence>
<dbReference type="EMBL" id="CP011412">
    <property type="protein sequence ID" value="AKH21847.1"/>
    <property type="molecule type" value="Genomic_DNA"/>
</dbReference>
<dbReference type="RefSeq" id="WP_046860768.1">
    <property type="nucleotide sequence ID" value="NZ_CP011412.1"/>
</dbReference>